<dbReference type="AlphaFoldDB" id="A0AAD5WJT2"/>
<evidence type="ECO:0000313" key="1">
    <source>
        <dbReference type="EMBL" id="KAJ1372952.1"/>
    </source>
</evidence>
<dbReference type="EMBL" id="JAHQIW010007207">
    <property type="protein sequence ID" value="KAJ1372952.1"/>
    <property type="molecule type" value="Genomic_DNA"/>
</dbReference>
<name>A0AAD5WJT2_PARTN</name>
<reference evidence="1" key="1">
    <citation type="submission" date="2021-06" db="EMBL/GenBank/DDBJ databases">
        <title>Parelaphostrongylus tenuis whole genome reference sequence.</title>
        <authorList>
            <person name="Garwood T.J."/>
            <person name="Larsen P.A."/>
            <person name="Fountain-Jones N.M."/>
            <person name="Garbe J.R."/>
            <person name="Macchietto M.G."/>
            <person name="Kania S.A."/>
            <person name="Gerhold R.W."/>
            <person name="Richards J.E."/>
            <person name="Wolf T.M."/>
        </authorList>
    </citation>
    <scope>NUCLEOTIDE SEQUENCE</scope>
    <source>
        <strain evidence="1">MNPRO001-30</strain>
        <tissue evidence="1">Meninges</tissue>
    </source>
</reference>
<protein>
    <submittedName>
        <fullName evidence="1">Uncharacterized protein</fullName>
    </submittedName>
</protein>
<proteinExistence type="predicted"/>
<gene>
    <name evidence="1" type="ORF">KIN20_035265</name>
</gene>
<keyword evidence="2" id="KW-1185">Reference proteome</keyword>
<comment type="caution">
    <text evidence="1">The sequence shown here is derived from an EMBL/GenBank/DDBJ whole genome shotgun (WGS) entry which is preliminary data.</text>
</comment>
<sequence length="106" mass="12003">MANKAKHLCDAALSFRYLQERNYYQFSTLSIADNMADDLSDSKQAFDLEDMPECGRPSVLNESDLQATLDAESSSSTRDLTKELGVSWRTVANKLHQFGFVHKKPR</sequence>
<accession>A0AAD5WJT2</accession>
<dbReference type="Proteomes" id="UP001196413">
    <property type="component" value="Unassembled WGS sequence"/>
</dbReference>
<evidence type="ECO:0000313" key="2">
    <source>
        <dbReference type="Proteomes" id="UP001196413"/>
    </source>
</evidence>
<organism evidence="1 2">
    <name type="scientific">Parelaphostrongylus tenuis</name>
    <name type="common">Meningeal worm</name>
    <dbReference type="NCBI Taxonomy" id="148309"/>
    <lineage>
        <taxon>Eukaryota</taxon>
        <taxon>Metazoa</taxon>
        <taxon>Ecdysozoa</taxon>
        <taxon>Nematoda</taxon>
        <taxon>Chromadorea</taxon>
        <taxon>Rhabditida</taxon>
        <taxon>Rhabditina</taxon>
        <taxon>Rhabditomorpha</taxon>
        <taxon>Strongyloidea</taxon>
        <taxon>Metastrongylidae</taxon>
        <taxon>Parelaphostrongylus</taxon>
    </lineage>
</organism>